<organism evidence="8">
    <name type="scientific">Microbacterium sp. LWS13-1.2</name>
    <dbReference type="NCBI Taxonomy" id="3135264"/>
    <lineage>
        <taxon>Bacteria</taxon>
        <taxon>Bacillati</taxon>
        <taxon>Actinomycetota</taxon>
        <taxon>Actinomycetes</taxon>
        <taxon>Micrococcales</taxon>
        <taxon>Microbacteriaceae</taxon>
        <taxon>Microbacterium</taxon>
    </lineage>
</organism>
<dbReference type="AlphaFoldDB" id="A0AAU6SAE2"/>
<gene>
    <name evidence="8" type="ORF">MRBLWS13_001553</name>
</gene>
<dbReference type="EC" id="3.6.1.7" evidence="2 5"/>
<dbReference type="GO" id="GO:0003998">
    <property type="term" value="F:acylphosphatase activity"/>
    <property type="evidence" value="ECO:0007669"/>
    <property type="project" value="UniProtKB-EC"/>
</dbReference>
<comment type="catalytic activity">
    <reaction evidence="4 5">
        <text>an acyl phosphate + H2O = a carboxylate + phosphate + H(+)</text>
        <dbReference type="Rhea" id="RHEA:14965"/>
        <dbReference type="ChEBI" id="CHEBI:15377"/>
        <dbReference type="ChEBI" id="CHEBI:15378"/>
        <dbReference type="ChEBI" id="CHEBI:29067"/>
        <dbReference type="ChEBI" id="CHEBI:43474"/>
        <dbReference type="ChEBI" id="CHEBI:59918"/>
        <dbReference type="EC" id="3.6.1.7"/>
    </reaction>
</comment>
<dbReference type="PANTHER" id="PTHR47268">
    <property type="entry name" value="ACYLPHOSPHATASE"/>
    <property type="match status" value="1"/>
</dbReference>
<comment type="similarity">
    <text evidence="1 6">Belongs to the acylphosphatase family.</text>
</comment>
<dbReference type="RefSeq" id="WP_349428455.1">
    <property type="nucleotide sequence ID" value="NZ_CP151632.1"/>
</dbReference>
<dbReference type="Pfam" id="PF00708">
    <property type="entry name" value="Acylphosphatase"/>
    <property type="match status" value="1"/>
</dbReference>
<evidence type="ECO:0000256" key="1">
    <source>
        <dbReference type="ARBA" id="ARBA00005614"/>
    </source>
</evidence>
<dbReference type="PROSITE" id="PS51160">
    <property type="entry name" value="ACYLPHOSPHATASE_3"/>
    <property type="match status" value="1"/>
</dbReference>
<accession>A0AAU6SAE2</accession>
<evidence type="ECO:0000313" key="8">
    <source>
        <dbReference type="EMBL" id="WZO33916.1"/>
    </source>
</evidence>
<keyword evidence="5" id="KW-0378">Hydrolase</keyword>
<feature type="active site" evidence="5">
    <location>
        <position position="36"/>
    </location>
</feature>
<evidence type="ECO:0000256" key="5">
    <source>
        <dbReference type="PROSITE-ProRule" id="PRU00520"/>
    </source>
</evidence>
<dbReference type="SUPFAM" id="SSF54975">
    <property type="entry name" value="Acylphosphatase/BLUF domain-like"/>
    <property type="match status" value="1"/>
</dbReference>
<name>A0AAU6SAE2_9MICO</name>
<feature type="domain" description="Acylphosphatase-like" evidence="7">
    <location>
        <begin position="3"/>
        <end position="89"/>
    </location>
</feature>
<dbReference type="InterPro" id="IPR001792">
    <property type="entry name" value="Acylphosphatase-like_dom"/>
</dbReference>
<proteinExistence type="inferred from homology"/>
<sequence length="91" mass="9855">MRRVHVTVRGDVQGVGYRYTLRMVAREAGAAGWVRNRRDGSVEAELEGTPGQVDEVLAWMAEGPPGSRVEGATVTDAEATGERGFEVLPTR</sequence>
<evidence type="ECO:0000259" key="7">
    <source>
        <dbReference type="PROSITE" id="PS51160"/>
    </source>
</evidence>
<dbReference type="PRINTS" id="PR00112">
    <property type="entry name" value="ACYLPHPHTASE"/>
</dbReference>
<dbReference type="PROSITE" id="PS00151">
    <property type="entry name" value="ACYLPHOSPHATASE_2"/>
    <property type="match status" value="1"/>
</dbReference>
<dbReference type="EMBL" id="CP151632">
    <property type="protein sequence ID" value="WZO33916.1"/>
    <property type="molecule type" value="Genomic_DNA"/>
</dbReference>
<protein>
    <recommendedName>
        <fullName evidence="3 5">acylphosphatase</fullName>
        <ecNumber evidence="2 5">3.6.1.7</ecNumber>
    </recommendedName>
</protein>
<evidence type="ECO:0000256" key="3">
    <source>
        <dbReference type="ARBA" id="ARBA00015991"/>
    </source>
</evidence>
<evidence type="ECO:0000256" key="4">
    <source>
        <dbReference type="ARBA" id="ARBA00047645"/>
    </source>
</evidence>
<evidence type="ECO:0000256" key="6">
    <source>
        <dbReference type="RuleBase" id="RU004168"/>
    </source>
</evidence>
<reference evidence="8" key="1">
    <citation type="submission" date="2024-04" db="EMBL/GenBank/DDBJ databases">
        <authorList>
            <person name="Roder T."/>
            <person name="Oberhansli S."/>
            <person name="Kreuzer M."/>
        </authorList>
    </citation>
    <scope>NUCLEOTIDE SEQUENCE</scope>
    <source>
        <strain evidence="8">LWS13-1.2</strain>
    </source>
</reference>
<feature type="active site" evidence="5">
    <location>
        <position position="18"/>
    </location>
</feature>
<dbReference type="Gene3D" id="3.30.70.100">
    <property type="match status" value="1"/>
</dbReference>
<dbReference type="PANTHER" id="PTHR47268:SF4">
    <property type="entry name" value="ACYLPHOSPHATASE"/>
    <property type="match status" value="1"/>
</dbReference>
<dbReference type="InterPro" id="IPR020456">
    <property type="entry name" value="Acylphosphatase"/>
</dbReference>
<evidence type="ECO:0000256" key="2">
    <source>
        <dbReference type="ARBA" id="ARBA00012150"/>
    </source>
</evidence>
<dbReference type="InterPro" id="IPR017968">
    <property type="entry name" value="Acylphosphatase_CS"/>
</dbReference>
<dbReference type="InterPro" id="IPR036046">
    <property type="entry name" value="Acylphosphatase-like_dom_sf"/>
</dbReference>